<dbReference type="Proteomes" id="UP000193467">
    <property type="component" value="Unassembled WGS sequence"/>
</dbReference>
<feature type="signal peptide" evidence="2">
    <location>
        <begin position="1"/>
        <end position="22"/>
    </location>
</feature>
<dbReference type="EMBL" id="MCGR01000043">
    <property type="protein sequence ID" value="ORY74089.1"/>
    <property type="molecule type" value="Genomic_DNA"/>
</dbReference>
<dbReference type="InParanoid" id="A0A1Y2ERC5"/>
<proteinExistence type="predicted"/>
<evidence type="ECO:0000313" key="5">
    <source>
        <dbReference type="Proteomes" id="UP000193467"/>
    </source>
</evidence>
<evidence type="ECO:0000256" key="1">
    <source>
        <dbReference type="SAM" id="MobiDB-lite"/>
    </source>
</evidence>
<dbReference type="AlphaFoldDB" id="A0A1Y2ERC5"/>
<sequence>MLLPRPLVLLSTLALVSSAVFAAPSPSVVDEVAALLKGSQAQQQAQDATTVQQASDKGADAKFWGRPAVGRRQARRNTVKLEQEKRMWGGGGTAVMAVEPESANEKRMWGGGGTAVMVAEPSTDNEKRMWGGGGTAVMAAEPEAANEKRMWGGGGTATMSEEESPDAEKRMWGGGGTATMGEEEPAADA</sequence>
<organism evidence="3 5">
    <name type="scientific">Leucosporidium creatinivorum</name>
    <dbReference type="NCBI Taxonomy" id="106004"/>
    <lineage>
        <taxon>Eukaryota</taxon>
        <taxon>Fungi</taxon>
        <taxon>Dikarya</taxon>
        <taxon>Basidiomycota</taxon>
        <taxon>Pucciniomycotina</taxon>
        <taxon>Microbotryomycetes</taxon>
        <taxon>Leucosporidiales</taxon>
        <taxon>Leucosporidium</taxon>
    </lineage>
</organism>
<evidence type="ECO:0000313" key="4">
    <source>
        <dbReference type="EMBL" id="ORY74089.1"/>
    </source>
</evidence>
<protein>
    <submittedName>
        <fullName evidence="3">Uncharacterized protein</fullName>
    </submittedName>
</protein>
<feature type="region of interest" description="Disordered" evidence="1">
    <location>
        <begin position="141"/>
        <end position="189"/>
    </location>
</feature>
<accession>A0A1Y2ERC5</accession>
<comment type="caution">
    <text evidence="3">The sequence shown here is derived from an EMBL/GenBank/DDBJ whole genome shotgun (WGS) entry which is preliminary data.</text>
</comment>
<evidence type="ECO:0000313" key="3">
    <source>
        <dbReference type="EMBL" id="ORY74082.1"/>
    </source>
</evidence>
<evidence type="ECO:0000256" key="2">
    <source>
        <dbReference type="SAM" id="SignalP"/>
    </source>
</evidence>
<feature type="chain" id="PRO_5011907699" evidence="2">
    <location>
        <begin position="23"/>
        <end position="189"/>
    </location>
</feature>
<keyword evidence="5" id="KW-1185">Reference proteome</keyword>
<keyword evidence="2" id="KW-0732">Signal</keyword>
<reference evidence="3 5" key="1">
    <citation type="submission" date="2016-07" db="EMBL/GenBank/DDBJ databases">
        <title>Pervasive Adenine N6-methylation of Active Genes in Fungi.</title>
        <authorList>
            <consortium name="DOE Joint Genome Institute"/>
            <person name="Mondo S.J."/>
            <person name="Dannebaum R.O."/>
            <person name="Kuo R.C."/>
            <person name="Labutti K."/>
            <person name="Haridas S."/>
            <person name="Kuo A."/>
            <person name="Salamov A."/>
            <person name="Ahrendt S.R."/>
            <person name="Lipzen A."/>
            <person name="Sullivan W."/>
            <person name="Andreopoulos W.B."/>
            <person name="Clum A."/>
            <person name="Lindquist E."/>
            <person name="Daum C."/>
            <person name="Ramamoorthy G.K."/>
            <person name="Gryganskyi A."/>
            <person name="Culley D."/>
            <person name="Magnuson J.K."/>
            <person name="James T.Y."/>
            <person name="O'Malley M.A."/>
            <person name="Stajich J.E."/>
            <person name="Spatafora J.W."/>
            <person name="Visel A."/>
            <person name="Grigoriev I.V."/>
        </authorList>
    </citation>
    <scope>NUCLEOTIDE SEQUENCE [LARGE SCALE GENOMIC DNA]</scope>
    <source>
        <strain evidence="3 5">62-1032</strain>
    </source>
</reference>
<gene>
    <name evidence="3" type="ORF">BCR35DRAFT_306882</name>
    <name evidence="4" type="ORF">BCR35DRAFT_306899</name>
</gene>
<name>A0A1Y2ERC5_9BASI</name>
<dbReference type="EMBL" id="MCGR01000043">
    <property type="protein sequence ID" value="ORY74082.1"/>
    <property type="molecule type" value="Genomic_DNA"/>
</dbReference>